<dbReference type="InterPro" id="IPR006073">
    <property type="entry name" value="GTP-bd"/>
</dbReference>
<dbReference type="PROSITE" id="PS51710">
    <property type="entry name" value="G_OBG"/>
    <property type="match status" value="1"/>
</dbReference>
<keyword evidence="3 5" id="KW-0460">Magnesium</keyword>
<dbReference type="InterPro" id="IPR027417">
    <property type="entry name" value="P-loop_NTPase"/>
</dbReference>
<comment type="function">
    <text evidence="5">An essential GTPase which binds GTP, GDP and possibly (p)ppGpp with moderate affinity, with high nucleotide exchange rates and a fairly low GTP hydrolysis rate. Plays a role in control of the cell cycle, stress response, ribosome biogenesis and in those bacteria that undergo differentiation, in morphogenesis control.</text>
</comment>
<dbReference type="InterPro" id="IPR014100">
    <property type="entry name" value="GTP-bd_Obg/CgtA"/>
</dbReference>
<reference evidence="8 9" key="1">
    <citation type="journal article" date="2020" name="Syst. Appl. Microbiol.">
        <title>Alienimonas chondri sp. nov., a novel planctomycete isolated from the biofilm of the red alga Chondrus crispus.</title>
        <authorList>
            <person name="Vitorino I."/>
            <person name="Albuquerque L."/>
            <person name="Wiegand S."/>
            <person name="Kallscheuer N."/>
            <person name="da Costa M.S."/>
            <person name="Lobo-da-Cunha A."/>
            <person name="Jogler C."/>
            <person name="Lage O.M."/>
        </authorList>
    </citation>
    <scope>NUCLEOTIDE SEQUENCE [LARGE SCALE GENOMIC DNA]</scope>
    <source>
        <strain evidence="8 9">LzC2</strain>
    </source>
</reference>
<evidence type="ECO:0000259" key="6">
    <source>
        <dbReference type="PROSITE" id="PS51710"/>
    </source>
</evidence>
<dbReference type="InterPro" id="IPR006074">
    <property type="entry name" value="GTP1-OBG_CS"/>
</dbReference>
<evidence type="ECO:0000313" key="8">
    <source>
        <dbReference type="EMBL" id="NNJ27874.1"/>
    </source>
</evidence>
<keyword evidence="9" id="KW-1185">Reference proteome</keyword>
<dbReference type="SUPFAM" id="SSF52540">
    <property type="entry name" value="P-loop containing nucleoside triphosphate hydrolases"/>
    <property type="match status" value="1"/>
</dbReference>
<dbReference type="PANTHER" id="PTHR11702">
    <property type="entry name" value="DEVELOPMENTALLY REGULATED GTP-BINDING PROTEIN-RELATED"/>
    <property type="match status" value="1"/>
</dbReference>
<dbReference type="Gene3D" id="3.40.50.300">
    <property type="entry name" value="P-loop containing nucleotide triphosphate hydrolases"/>
    <property type="match status" value="1"/>
</dbReference>
<dbReference type="NCBIfam" id="TIGR02729">
    <property type="entry name" value="Obg_CgtA"/>
    <property type="match status" value="1"/>
</dbReference>
<comment type="similarity">
    <text evidence="1 5">Belongs to the TRAFAC class OBG-HflX-like GTPase superfamily. OBG GTPase family.</text>
</comment>
<dbReference type="PROSITE" id="PS51883">
    <property type="entry name" value="OBG"/>
    <property type="match status" value="1"/>
</dbReference>
<dbReference type="PIRSF" id="PIRSF002401">
    <property type="entry name" value="GTP_bd_Obg/CgtA"/>
    <property type="match status" value="1"/>
</dbReference>
<dbReference type="InterPro" id="IPR006169">
    <property type="entry name" value="GTP1_OBG_dom"/>
</dbReference>
<dbReference type="NCBIfam" id="NF008955">
    <property type="entry name" value="PRK12297.1"/>
    <property type="match status" value="1"/>
</dbReference>
<dbReference type="PROSITE" id="PS00905">
    <property type="entry name" value="GTP1_OBG"/>
    <property type="match status" value="1"/>
</dbReference>
<dbReference type="PRINTS" id="PR00326">
    <property type="entry name" value="GTP1OBG"/>
</dbReference>
<comment type="subunit">
    <text evidence="5">Monomer.</text>
</comment>
<dbReference type="CDD" id="cd01898">
    <property type="entry name" value="Obg"/>
    <property type="match status" value="1"/>
</dbReference>
<feature type="binding site" evidence="5">
    <location>
        <position position="172"/>
    </location>
    <ligand>
        <name>Mg(2+)</name>
        <dbReference type="ChEBI" id="CHEBI:18420"/>
    </ligand>
</feature>
<feature type="binding site" evidence="5">
    <location>
        <begin position="216"/>
        <end position="219"/>
    </location>
    <ligand>
        <name>GTP</name>
        <dbReference type="ChEBI" id="CHEBI:37565"/>
    </ligand>
</feature>
<dbReference type="Proteomes" id="UP000609651">
    <property type="component" value="Unassembled WGS sequence"/>
</dbReference>
<dbReference type="RefSeq" id="WP_171189781.1">
    <property type="nucleotide sequence ID" value="NZ_WTPX01000221.1"/>
</dbReference>
<dbReference type="InterPro" id="IPR031167">
    <property type="entry name" value="G_OBG"/>
</dbReference>
<dbReference type="Pfam" id="PF01018">
    <property type="entry name" value="GTP1_OBG"/>
    <property type="match status" value="1"/>
</dbReference>
<evidence type="ECO:0000313" key="9">
    <source>
        <dbReference type="Proteomes" id="UP000609651"/>
    </source>
</evidence>
<evidence type="ECO:0000256" key="2">
    <source>
        <dbReference type="ARBA" id="ARBA00022741"/>
    </source>
</evidence>
<evidence type="ECO:0000256" key="4">
    <source>
        <dbReference type="ARBA" id="ARBA00023134"/>
    </source>
</evidence>
<evidence type="ECO:0000256" key="1">
    <source>
        <dbReference type="ARBA" id="ARBA00007699"/>
    </source>
</evidence>
<feature type="binding site" evidence="5">
    <location>
        <begin position="190"/>
        <end position="194"/>
    </location>
    <ligand>
        <name>GTP</name>
        <dbReference type="ChEBI" id="CHEBI:37565"/>
    </ligand>
</feature>
<dbReference type="NCBIfam" id="NF008956">
    <property type="entry name" value="PRK12299.1"/>
    <property type="match status" value="1"/>
</dbReference>
<feature type="binding site" evidence="5">
    <location>
        <begin position="312"/>
        <end position="314"/>
    </location>
    <ligand>
        <name>GTP</name>
        <dbReference type="ChEBI" id="CHEBI:37565"/>
    </ligand>
</feature>
<dbReference type="Pfam" id="PF01926">
    <property type="entry name" value="MMR_HSR1"/>
    <property type="match status" value="1"/>
</dbReference>
<organism evidence="8 9">
    <name type="scientific">Alienimonas chondri</name>
    <dbReference type="NCBI Taxonomy" id="2681879"/>
    <lineage>
        <taxon>Bacteria</taxon>
        <taxon>Pseudomonadati</taxon>
        <taxon>Planctomycetota</taxon>
        <taxon>Planctomycetia</taxon>
        <taxon>Planctomycetales</taxon>
        <taxon>Planctomycetaceae</taxon>
        <taxon>Alienimonas</taxon>
    </lineage>
</organism>
<comment type="subcellular location">
    <subcellularLocation>
        <location evidence="5">Cytoplasm</location>
    </subcellularLocation>
</comment>
<proteinExistence type="inferred from homology"/>
<dbReference type="GO" id="GO:0016787">
    <property type="term" value="F:hydrolase activity"/>
    <property type="evidence" value="ECO:0007669"/>
    <property type="project" value="UniProtKB-KW"/>
</dbReference>
<sequence>MFADHVLLHCKAGDGGNGCMSFRREKFVPKGGPDGGDGGGGGSVVVRANENVGSLIHLVGHKFWNAGRGEHGRGKLQTGATADDILIEVPPGTLVKDAERGHTLRDLSEHGDEVVVAHGGSGGKGNKKFATAIHRAPRETEPGGEGEHRDVVLELKLIADVGLLGKPNAGKSTLLSRLSAATPEIAAYPFTTKYPNLGVVRDGTGWDAKRQYVLADIPGLIEGAAEGVGLGHEFLKHVERTRVLIHLVEPDPTDGTDPVSNYKTIRAEVERYNPDLASRPEVLCISKGELPDAAPAAELLREELNVDPLIISAATGLNLDELSRRVWAALGETDAL</sequence>
<keyword evidence="5 8" id="KW-0378">Hydrolase</keyword>
<feature type="binding site" evidence="5">
    <location>
        <begin position="165"/>
        <end position="172"/>
    </location>
    <ligand>
        <name>GTP</name>
        <dbReference type="ChEBI" id="CHEBI:37565"/>
    </ligand>
</feature>
<feature type="domain" description="OBG-type G" evidence="6">
    <location>
        <begin position="159"/>
        <end position="331"/>
    </location>
</feature>
<accession>A0ABX1VJF0</accession>
<dbReference type="EMBL" id="WTPX01000221">
    <property type="protein sequence ID" value="NNJ27874.1"/>
    <property type="molecule type" value="Genomic_DNA"/>
</dbReference>
<dbReference type="InterPro" id="IPR045086">
    <property type="entry name" value="OBG_GTPase"/>
</dbReference>
<dbReference type="EC" id="3.6.5.-" evidence="5"/>
<feature type="binding site" evidence="5">
    <location>
        <begin position="286"/>
        <end position="289"/>
    </location>
    <ligand>
        <name>GTP</name>
        <dbReference type="ChEBI" id="CHEBI:37565"/>
    </ligand>
</feature>
<keyword evidence="2 5" id="KW-0547">Nucleotide-binding</keyword>
<name>A0ABX1VJF0_9PLAN</name>
<evidence type="ECO:0000256" key="3">
    <source>
        <dbReference type="ARBA" id="ARBA00022842"/>
    </source>
</evidence>
<comment type="caution">
    <text evidence="8">The sequence shown here is derived from an EMBL/GenBank/DDBJ whole genome shotgun (WGS) entry which is preliminary data.</text>
</comment>
<evidence type="ECO:0000256" key="5">
    <source>
        <dbReference type="HAMAP-Rule" id="MF_01454"/>
    </source>
</evidence>
<feature type="domain" description="Obg" evidence="7">
    <location>
        <begin position="1"/>
        <end position="158"/>
    </location>
</feature>
<keyword evidence="5" id="KW-0479">Metal-binding</keyword>
<dbReference type="HAMAP" id="MF_01454">
    <property type="entry name" value="GTPase_Obg"/>
    <property type="match status" value="1"/>
</dbReference>
<comment type="cofactor">
    <cofactor evidence="5">
        <name>Mg(2+)</name>
        <dbReference type="ChEBI" id="CHEBI:18420"/>
    </cofactor>
</comment>
<dbReference type="PANTHER" id="PTHR11702:SF31">
    <property type="entry name" value="MITOCHONDRIAL RIBOSOME-ASSOCIATED GTPASE 2"/>
    <property type="match status" value="1"/>
</dbReference>
<keyword evidence="5" id="KW-0963">Cytoplasm</keyword>
<dbReference type="Gene3D" id="2.70.210.12">
    <property type="entry name" value="GTP1/OBG domain"/>
    <property type="match status" value="1"/>
</dbReference>
<dbReference type="InterPro" id="IPR036726">
    <property type="entry name" value="GTP1_OBG_dom_sf"/>
</dbReference>
<gene>
    <name evidence="5 8" type="primary">obg</name>
    <name evidence="8" type="ORF">LzC2_39840</name>
</gene>
<dbReference type="SUPFAM" id="SSF82051">
    <property type="entry name" value="Obg GTP-binding protein N-terminal domain"/>
    <property type="match status" value="1"/>
</dbReference>
<evidence type="ECO:0000259" key="7">
    <source>
        <dbReference type="PROSITE" id="PS51883"/>
    </source>
</evidence>
<keyword evidence="4 5" id="KW-0342">GTP-binding</keyword>
<protein>
    <recommendedName>
        <fullName evidence="5">GTPase Obg</fullName>
        <ecNumber evidence="5">3.6.5.-</ecNumber>
    </recommendedName>
    <alternativeName>
        <fullName evidence="5">GTP-binding protein Obg</fullName>
    </alternativeName>
</protein>
<feature type="binding site" evidence="5">
    <location>
        <position position="192"/>
    </location>
    <ligand>
        <name>Mg(2+)</name>
        <dbReference type="ChEBI" id="CHEBI:18420"/>
    </ligand>
</feature>